<evidence type="ECO:0000313" key="2">
    <source>
        <dbReference type="EMBL" id="OWK46754.1"/>
    </source>
</evidence>
<dbReference type="OrthoDB" id="285645at2"/>
<keyword evidence="1" id="KW-1133">Transmembrane helix</keyword>
<feature type="transmembrane region" description="Helical" evidence="1">
    <location>
        <begin position="93"/>
        <end position="113"/>
    </location>
</feature>
<evidence type="ECO:0000313" key="3">
    <source>
        <dbReference type="Proteomes" id="UP000214646"/>
    </source>
</evidence>
<protein>
    <submittedName>
        <fullName evidence="2">Uncharacterized protein</fullName>
    </submittedName>
</protein>
<accession>A0A225E4R6</accession>
<feature type="transmembrane region" description="Helical" evidence="1">
    <location>
        <begin position="190"/>
        <end position="213"/>
    </location>
</feature>
<name>A0A225E4R6_9BACT</name>
<organism evidence="2 3">
    <name type="scientific">Fimbriiglobus ruber</name>
    <dbReference type="NCBI Taxonomy" id="1908690"/>
    <lineage>
        <taxon>Bacteria</taxon>
        <taxon>Pseudomonadati</taxon>
        <taxon>Planctomycetota</taxon>
        <taxon>Planctomycetia</taxon>
        <taxon>Gemmatales</taxon>
        <taxon>Gemmataceae</taxon>
        <taxon>Fimbriiglobus</taxon>
    </lineage>
</organism>
<feature type="transmembrane region" description="Helical" evidence="1">
    <location>
        <begin position="21"/>
        <end position="49"/>
    </location>
</feature>
<comment type="caution">
    <text evidence="2">The sequence shown here is derived from an EMBL/GenBank/DDBJ whole genome shotgun (WGS) entry which is preliminary data.</text>
</comment>
<keyword evidence="1" id="KW-0812">Transmembrane</keyword>
<keyword evidence="3" id="KW-1185">Reference proteome</keyword>
<evidence type="ECO:0000256" key="1">
    <source>
        <dbReference type="SAM" id="Phobius"/>
    </source>
</evidence>
<sequence>MNADLSVKTEDLVPVRSRISWGAIFAGSVLALSLYFLLALLGAAVGFSIGDKVTAHTLGTAAAVFAIIVTAVCLFIGGYVASQLTTGENKIEGSLYGIFVWAVVFAMLLWLMASGVRVGYNAMIGVATAGHVTAENTSQADWENSARQAGVPQERIDEWKVKAKDAPAAARQAAEDPQNQQAAAAAATRAAWYAFFGAWISMMAAAVGGYLGSGPTLRLISMKLEHVHREGRPVVTRA</sequence>
<feature type="transmembrane region" description="Helical" evidence="1">
    <location>
        <begin position="61"/>
        <end position="81"/>
    </location>
</feature>
<dbReference type="Proteomes" id="UP000214646">
    <property type="component" value="Unassembled WGS sequence"/>
</dbReference>
<keyword evidence="1" id="KW-0472">Membrane</keyword>
<proteinExistence type="predicted"/>
<gene>
    <name evidence="2" type="ORF">FRUB_00453</name>
</gene>
<reference evidence="3" key="1">
    <citation type="submission" date="2017-06" db="EMBL/GenBank/DDBJ databases">
        <title>Genome analysis of Fimbriiglobus ruber SP5, the first member of the order Planctomycetales with confirmed chitinolytic capability.</title>
        <authorList>
            <person name="Ravin N.V."/>
            <person name="Rakitin A.L."/>
            <person name="Ivanova A.A."/>
            <person name="Beletsky A.V."/>
            <person name="Kulichevskaya I.S."/>
            <person name="Mardanov A.V."/>
            <person name="Dedysh S.N."/>
        </authorList>
    </citation>
    <scope>NUCLEOTIDE SEQUENCE [LARGE SCALE GENOMIC DNA]</scope>
    <source>
        <strain evidence="3">SP5</strain>
    </source>
</reference>
<dbReference type="EMBL" id="NIDE01000001">
    <property type="protein sequence ID" value="OWK46754.1"/>
    <property type="molecule type" value="Genomic_DNA"/>
</dbReference>
<dbReference type="RefSeq" id="WP_088251945.1">
    <property type="nucleotide sequence ID" value="NZ_NIDE01000001.1"/>
</dbReference>
<dbReference type="AlphaFoldDB" id="A0A225E4R6"/>